<proteinExistence type="predicted"/>
<feature type="non-terminal residue" evidence="1">
    <location>
        <position position="1"/>
    </location>
</feature>
<feature type="non-terminal residue" evidence="1">
    <location>
        <position position="71"/>
    </location>
</feature>
<keyword evidence="2" id="KW-1185">Reference proteome</keyword>
<dbReference type="AlphaFoldDB" id="A0A9N9PFH6"/>
<dbReference type="OrthoDB" id="2403588at2759"/>
<dbReference type="Proteomes" id="UP000789759">
    <property type="component" value="Unassembled WGS sequence"/>
</dbReference>
<sequence length="71" mass="8402">CFKDATLEISASFYPTFSYTISIYNYLLDLIKKFLEKESYSNEIINAINKVKLKLQKYYPTTNRLIYIIST</sequence>
<reference evidence="1" key="1">
    <citation type="submission" date="2021-06" db="EMBL/GenBank/DDBJ databases">
        <authorList>
            <person name="Kallberg Y."/>
            <person name="Tangrot J."/>
            <person name="Rosling A."/>
        </authorList>
    </citation>
    <scope>NUCLEOTIDE SEQUENCE</scope>
    <source>
        <strain evidence="1">FL966</strain>
    </source>
</reference>
<comment type="caution">
    <text evidence="1">The sequence shown here is derived from an EMBL/GenBank/DDBJ whole genome shotgun (WGS) entry which is preliminary data.</text>
</comment>
<gene>
    <name evidence="1" type="ORF">CPELLU_LOCUS19702</name>
</gene>
<organism evidence="1 2">
    <name type="scientific">Cetraspora pellucida</name>
    <dbReference type="NCBI Taxonomy" id="1433469"/>
    <lineage>
        <taxon>Eukaryota</taxon>
        <taxon>Fungi</taxon>
        <taxon>Fungi incertae sedis</taxon>
        <taxon>Mucoromycota</taxon>
        <taxon>Glomeromycotina</taxon>
        <taxon>Glomeromycetes</taxon>
        <taxon>Diversisporales</taxon>
        <taxon>Gigasporaceae</taxon>
        <taxon>Cetraspora</taxon>
    </lineage>
</organism>
<name>A0A9N9PFH6_9GLOM</name>
<protein>
    <submittedName>
        <fullName evidence="1">13207_t:CDS:1</fullName>
    </submittedName>
</protein>
<accession>A0A9N9PFH6</accession>
<dbReference type="EMBL" id="CAJVQA010050050">
    <property type="protein sequence ID" value="CAG8821137.1"/>
    <property type="molecule type" value="Genomic_DNA"/>
</dbReference>
<evidence type="ECO:0000313" key="2">
    <source>
        <dbReference type="Proteomes" id="UP000789759"/>
    </source>
</evidence>
<evidence type="ECO:0000313" key="1">
    <source>
        <dbReference type="EMBL" id="CAG8821137.1"/>
    </source>
</evidence>